<dbReference type="EMBL" id="CP104874">
    <property type="protein sequence ID" value="WWF04065.1"/>
    <property type="molecule type" value="Genomic_DNA"/>
</dbReference>
<evidence type="ECO:0008006" key="4">
    <source>
        <dbReference type="Google" id="ProtNLM"/>
    </source>
</evidence>
<protein>
    <recommendedName>
        <fullName evidence="4">Ferric siderophore reductase C-terminal domain-containing protein</fullName>
    </recommendedName>
</protein>
<evidence type="ECO:0000313" key="3">
    <source>
        <dbReference type="Proteomes" id="UP001381003"/>
    </source>
</evidence>
<evidence type="ECO:0000256" key="1">
    <source>
        <dbReference type="SAM" id="MobiDB-lite"/>
    </source>
</evidence>
<evidence type="ECO:0000313" key="2">
    <source>
        <dbReference type="EMBL" id="WWF04065.1"/>
    </source>
</evidence>
<organism evidence="2 3">
    <name type="scientific">Janibacter terrae</name>
    <dbReference type="NCBI Taxonomy" id="103817"/>
    <lineage>
        <taxon>Bacteria</taxon>
        <taxon>Bacillati</taxon>
        <taxon>Actinomycetota</taxon>
        <taxon>Actinomycetes</taxon>
        <taxon>Micrococcales</taxon>
        <taxon>Intrasporangiaceae</taxon>
        <taxon>Janibacter</taxon>
    </lineage>
</organism>
<dbReference type="Proteomes" id="UP001381003">
    <property type="component" value="Chromosome"/>
</dbReference>
<reference evidence="2 3" key="1">
    <citation type="submission" date="2022-09" db="EMBL/GenBank/DDBJ databases">
        <title>Complete genome sequence of Janibacter terrae strain COS04-44, PCL-degrading bacteria isolated from oil spilled coast.</title>
        <authorList>
            <person name="Park H."/>
            <person name="Kim J.Y."/>
            <person name="An S.H."/>
            <person name="Lee C.M."/>
            <person name="Weon H.-Y."/>
        </authorList>
    </citation>
    <scope>NUCLEOTIDE SEQUENCE [LARGE SCALE GENOMIC DNA]</scope>
    <source>
        <strain evidence="2 3">COS04-44</strain>
    </source>
</reference>
<sequence length="239" mass="26364">MGPRQRPRRVRPRPDQPEGPRRLRQGQRLSGSPTVVELREGLAQLDRHLAFLTVRVADVGDRDLGVPLAEALQIAPEWIERYERLTIAQSGVAPPGMPAAFVLQYLLDPLATVVATAAMRTPFALSAETRLWSLDLDPVYAYPVAVQVRAGGHRRIADDLERHEAAWQSYRAAATALATGLPTPTKMSSRQRLGMVEDMWEQALARTIGRTPPRRLSCCLMYALPGCLPCAGCPRTARA</sequence>
<keyword evidence="3" id="KW-1185">Reference proteome</keyword>
<name>A0ABZ2FBG3_9MICO</name>
<accession>A0ABZ2FBG3</accession>
<proteinExistence type="predicted"/>
<gene>
    <name evidence="2" type="ORF">N5P18_10170</name>
</gene>
<feature type="compositionally biased region" description="Basic residues" evidence="1">
    <location>
        <begin position="1"/>
        <end position="11"/>
    </location>
</feature>
<feature type="compositionally biased region" description="Basic and acidic residues" evidence="1">
    <location>
        <begin position="12"/>
        <end position="21"/>
    </location>
</feature>
<feature type="region of interest" description="Disordered" evidence="1">
    <location>
        <begin position="1"/>
        <end position="33"/>
    </location>
</feature>
<dbReference type="RefSeq" id="WP_338537584.1">
    <property type="nucleotide sequence ID" value="NZ_CP104874.1"/>
</dbReference>